<dbReference type="InterPro" id="IPR008254">
    <property type="entry name" value="Flavodoxin/NO_synth"/>
</dbReference>
<dbReference type="RefSeq" id="WP_126044380.1">
    <property type="nucleotide sequence ID" value="NZ_RXFM01000012.1"/>
</dbReference>
<dbReference type="PANTHER" id="PTHR30546:SF23">
    <property type="entry name" value="FLAVOPROTEIN-LIKE PROTEIN YCP4-RELATED"/>
    <property type="match status" value="1"/>
</dbReference>
<sequence length="186" mass="20911">MKNKIAIIYNNKNCFTKQLSDHIQVGIKKEGMNSETYESEFISNNINLLDESEAIIIGTPTYFGNVSANIKKFMDSTTGVWDNGKWRNKLAAGFTHSSALSGDKLNALMSIFVFAQQHGMIWTGLDLKSNSKVNGYDIELNKLGSWVGLMAESPKKYQDNKTNISDIKTAEYFGMRIAKLTKMFNK</sequence>
<dbReference type="InterPro" id="IPR005025">
    <property type="entry name" value="FMN_Rdtase-like_dom"/>
</dbReference>
<comment type="caution">
    <text evidence="4">The sequence shown here is derived from an EMBL/GenBank/DDBJ whole genome shotgun (WGS) entry which is preliminary data.</text>
</comment>
<reference evidence="5" key="1">
    <citation type="submission" date="2018-11" db="EMBL/GenBank/DDBJ databases">
        <title>Phylogenetic, genomic, and biogeographic characterization of a novel and ubiquitous marine invertebrate-associated Rickettsiales parasite, Candidatus Marinoinvertebrata rohwerii, gen. nov., sp. nov.</title>
        <authorList>
            <person name="Klinges J.G."/>
            <person name="Rosales S.M."/>
            <person name="Mcminds R."/>
            <person name="Shaver E.C."/>
            <person name="Shantz A."/>
            <person name="Peters E.C."/>
            <person name="Burkepile D.E."/>
            <person name="Silliman B.R."/>
            <person name="Vega Thurber R.L."/>
        </authorList>
    </citation>
    <scope>NUCLEOTIDE SEQUENCE [LARGE SCALE GENOMIC DNA]</scope>
    <source>
        <strain evidence="5">a_cerv_44</strain>
    </source>
</reference>
<dbReference type="GO" id="GO:0010181">
    <property type="term" value="F:FMN binding"/>
    <property type="evidence" value="ECO:0007669"/>
    <property type="project" value="InterPro"/>
</dbReference>
<dbReference type="GO" id="GO:0003955">
    <property type="term" value="F:NAD(P)H dehydrogenase (quinone) activity"/>
    <property type="evidence" value="ECO:0007669"/>
    <property type="project" value="TreeGrafter"/>
</dbReference>
<dbReference type="SUPFAM" id="SSF52218">
    <property type="entry name" value="Flavoproteins"/>
    <property type="match status" value="1"/>
</dbReference>
<evidence type="ECO:0000313" key="4">
    <source>
        <dbReference type="EMBL" id="RST70337.1"/>
    </source>
</evidence>
<organism evidence="4 5">
    <name type="scientific">Candidatus Aquarickettsia rohweri</name>
    <dbReference type="NCBI Taxonomy" id="2602574"/>
    <lineage>
        <taxon>Bacteria</taxon>
        <taxon>Pseudomonadati</taxon>
        <taxon>Pseudomonadota</taxon>
        <taxon>Alphaproteobacteria</taxon>
        <taxon>Rickettsiales</taxon>
        <taxon>Candidatus Midichloriaceae</taxon>
        <taxon>Candidatus Aquarickettsia</taxon>
    </lineage>
</organism>
<dbReference type="PROSITE" id="PS50902">
    <property type="entry name" value="FLAVODOXIN_LIKE"/>
    <property type="match status" value="1"/>
</dbReference>
<keyword evidence="2" id="KW-0288">FMN</keyword>
<evidence type="ECO:0000259" key="3">
    <source>
        <dbReference type="PROSITE" id="PS50902"/>
    </source>
</evidence>
<evidence type="ECO:0000313" key="5">
    <source>
        <dbReference type="Proteomes" id="UP000279470"/>
    </source>
</evidence>
<dbReference type="GO" id="GO:0016020">
    <property type="term" value="C:membrane"/>
    <property type="evidence" value="ECO:0007669"/>
    <property type="project" value="TreeGrafter"/>
</dbReference>
<dbReference type="EMBL" id="RXFM01000012">
    <property type="protein sequence ID" value="RST70337.1"/>
    <property type="molecule type" value="Genomic_DNA"/>
</dbReference>
<protein>
    <submittedName>
        <fullName evidence="4">Flavodoxin family protein</fullName>
    </submittedName>
</protein>
<name>A0A3R9XZ16_9RICK</name>
<proteinExistence type="predicted"/>
<gene>
    <name evidence="4" type="ORF">EIC27_01425</name>
</gene>
<dbReference type="OrthoDB" id="9801479at2"/>
<evidence type="ECO:0000256" key="2">
    <source>
        <dbReference type="ARBA" id="ARBA00022643"/>
    </source>
</evidence>
<feature type="domain" description="Flavodoxin-like" evidence="3">
    <location>
        <begin position="5"/>
        <end position="151"/>
    </location>
</feature>
<keyword evidence="5" id="KW-1185">Reference proteome</keyword>
<dbReference type="InterPro" id="IPR029039">
    <property type="entry name" value="Flavoprotein-like_sf"/>
</dbReference>
<dbReference type="Pfam" id="PF03358">
    <property type="entry name" value="FMN_red"/>
    <property type="match status" value="1"/>
</dbReference>
<dbReference type="PANTHER" id="PTHR30546">
    <property type="entry name" value="FLAVODOXIN-RELATED PROTEIN WRBA-RELATED"/>
    <property type="match status" value="1"/>
</dbReference>
<accession>A0A3R9XZ16</accession>
<keyword evidence="1" id="KW-0285">Flavoprotein</keyword>
<dbReference type="AlphaFoldDB" id="A0A3R9XZ16"/>
<dbReference type="Gene3D" id="3.40.50.360">
    <property type="match status" value="1"/>
</dbReference>
<dbReference type="Proteomes" id="UP000279470">
    <property type="component" value="Unassembled WGS sequence"/>
</dbReference>
<evidence type="ECO:0000256" key="1">
    <source>
        <dbReference type="ARBA" id="ARBA00022630"/>
    </source>
</evidence>